<reference evidence="1" key="1">
    <citation type="submission" date="2018-05" db="EMBL/GenBank/DDBJ databases">
        <authorList>
            <person name="Lanie J.A."/>
            <person name="Ng W.-L."/>
            <person name="Kazmierczak K.M."/>
            <person name="Andrzejewski T.M."/>
            <person name="Davidsen T.M."/>
            <person name="Wayne K.J."/>
            <person name="Tettelin H."/>
            <person name="Glass J.I."/>
            <person name="Rusch D."/>
            <person name="Podicherti R."/>
            <person name="Tsui H.-C.T."/>
            <person name="Winkler M.E."/>
        </authorList>
    </citation>
    <scope>NUCLEOTIDE SEQUENCE</scope>
</reference>
<gene>
    <name evidence="1" type="ORF">METZ01_LOCUS279626</name>
</gene>
<dbReference type="EMBL" id="UINC01082214">
    <property type="protein sequence ID" value="SVC26772.1"/>
    <property type="molecule type" value="Genomic_DNA"/>
</dbReference>
<organism evidence="1">
    <name type="scientific">marine metagenome</name>
    <dbReference type="NCBI Taxonomy" id="408172"/>
    <lineage>
        <taxon>unclassified sequences</taxon>
        <taxon>metagenomes</taxon>
        <taxon>ecological metagenomes</taxon>
    </lineage>
</organism>
<evidence type="ECO:0000313" key="1">
    <source>
        <dbReference type="EMBL" id="SVC26772.1"/>
    </source>
</evidence>
<accession>A0A382KU75</accession>
<feature type="non-terminal residue" evidence="1">
    <location>
        <position position="23"/>
    </location>
</feature>
<sequence length="23" mass="2506">MSVIAVFPQKTGDSMFVGFDSQN</sequence>
<proteinExistence type="predicted"/>
<dbReference type="AlphaFoldDB" id="A0A382KU75"/>
<name>A0A382KU75_9ZZZZ</name>
<protein>
    <submittedName>
        <fullName evidence="1">Uncharacterized protein</fullName>
    </submittedName>
</protein>